<evidence type="ECO:0000313" key="3">
    <source>
        <dbReference type="Proteomes" id="UP001499984"/>
    </source>
</evidence>
<comment type="caution">
    <text evidence="2">The sequence shown here is derived from an EMBL/GenBank/DDBJ whole genome shotgun (WGS) entry which is preliminary data.</text>
</comment>
<name>A0ABP7URD4_9ACTN</name>
<evidence type="ECO:0000313" key="2">
    <source>
        <dbReference type="EMBL" id="GAA4050701.1"/>
    </source>
</evidence>
<dbReference type="InterPro" id="IPR046251">
    <property type="entry name" value="DUF6284"/>
</dbReference>
<organism evidence="2 3">
    <name type="scientific">Streptomyces shaanxiensis</name>
    <dbReference type="NCBI Taxonomy" id="653357"/>
    <lineage>
        <taxon>Bacteria</taxon>
        <taxon>Bacillati</taxon>
        <taxon>Actinomycetota</taxon>
        <taxon>Actinomycetes</taxon>
        <taxon>Kitasatosporales</taxon>
        <taxon>Streptomycetaceae</taxon>
        <taxon>Streptomyces</taxon>
    </lineage>
</organism>
<protein>
    <submittedName>
        <fullName evidence="2">Uncharacterized protein</fullName>
    </submittedName>
</protein>
<accession>A0ABP7URD4</accession>
<reference evidence="3" key="1">
    <citation type="journal article" date="2019" name="Int. J. Syst. Evol. Microbiol.">
        <title>The Global Catalogue of Microorganisms (GCM) 10K type strain sequencing project: providing services to taxonomists for standard genome sequencing and annotation.</title>
        <authorList>
            <consortium name="The Broad Institute Genomics Platform"/>
            <consortium name="The Broad Institute Genome Sequencing Center for Infectious Disease"/>
            <person name="Wu L."/>
            <person name="Ma J."/>
        </authorList>
    </citation>
    <scope>NUCLEOTIDE SEQUENCE [LARGE SCALE GENOMIC DNA]</scope>
    <source>
        <strain evidence="3">JCM 16925</strain>
    </source>
</reference>
<gene>
    <name evidence="2" type="ORF">GCM10022233_21620</name>
</gene>
<keyword evidence="3" id="KW-1185">Reference proteome</keyword>
<dbReference type="Pfam" id="PF19801">
    <property type="entry name" value="DUF6284"/>
    <property type="match status" value="1"/>
</dbReference>
<feature type="region of interest" description="Disordered" evidence="1">
    <location>
        <begin position="1"/>
        <end position="21"/>
    </location>
</feature>
<sequence length="166" mass="18342">MVRLPEGVGNKAEKTGVPRTAARPVRVRSGALRPLVPGRLSAAPRVRRHPFLTARGSRGATREPLFGPFTLREEPRPMSPIVTVQDAVTAFADWIEPTDAELDAIEQEMPVILADVDLLDAQIITLDRTPTELDARRIRRAHRRVLTERRHLANRTVDVTLPGGAA</sequence>
<dbReference type="Proteomes" id="UP001499984">
    <property type="component" value="Unassembled WGS sequence"/>
</dbReference>
<dbReference type="EMBL" id="BAAAZY010000007">
    <property type="protein sequence ID" value="GAA4050701.1"/>
    <property type="molecule type" value="Genomic_DNA"/>
</dbReference>
<evidence type="ECO:0000256" key="1">
    <source>
        <dbReference type="SAM" id="MobiDB-lite"/>
    </source>
</evidence>
<proteinExistence type="predicted"/>